<reference evidence="3" key="1">
    <citation type="submission" date="2023-07" db="EMBL/GenBank/DDBJ databases">
        <authorList>
            <person name="Kim M."/>
        </authorList>
    </citation>
    <scope>NUCLEOTIDE SEQUENCE</scope>
    <source>
        <strain evidence="3">BIUV-7</strain>
    </source>
</reference>
<dbReference type="InterPro" id="IPR013783">
    <property type="entry name" value="Ig-like_fold"/>
</dbReference>
<dbReference type="CDD" id="cd00118">
    <property type="entry name" value="LysM"/>
    <property type="match status" value="1"/>
</dbReference>
<dbReference type="InterPro" id="IPR036779">
    <property type="entry name" value="LysM_dom_sf"/>
</dbReference>
<evidence type="ECO:0000259" key="2">
    <source>
        <dbReference type="PROSITE" id="PS51782"/>
    </source>
</evidence>
<accession>A0ABT8Y5P0</accession>
<keyword evidence="4" id="KW-1185">Reference proteome</keyword>
<comment type="caution">
    <text evidence="3">The sequence shown here is derived from an EMBL/GenBank/DDBJ whole genome shotgun (WGS) entry which is preliminary data.</text>
</comment>
<dbReference type="Gene3D" id="2.60.120.1440">
    <property type="match status" value="1"/>
</dbReference>
<evidence type="ECO:0000313" key="3">
    <source>
        <dbReference type="EMBL" id="MDO6413636.1"/>
    </source>
</evidence>
<dbReference type="PANTHER" id="PTHR38731">
    <property type="entry name" value="LIPL45-RELATED LIPOPROTEIN-RELATED"/>
    <property type="match status" value="1"/>
</dbReference>
<sequence>MVKFAPALALLLGLAAPVFAQAPKPYAASTNAPFAYRVRAGDTLPKIAAAYLTSPNSAAEVQRLNNIGDPMRLAPGTMLALPAALLRTETLSAKIIAFRGEVSVGQQGPARVGMVFGEGIRIATGANASVAFQLTDGTAVTLPSLSTVRIVRLRKVLVSNRVQRVLALEAGRTESQVTPSKDGSTSFEIRTPVSVAAVRGTDFRVSYSEDQKAATAEVLKGAVGVDGKDGGVGLDAGFGARSDEQSAGKAIALLPPPEILSPVGHRRDGTLVFSFQKVEEALAYRLVLAGDPDFRDLRSETTSKTPQAVVPPLPNGTYYIRATVIDVHGLEGLSADIPYDHHIAIPGDLGRKAPATGG</sequence>
<proteinExistence type="predicted"/>
<name>A0ABT8Y5P0_9SPHN</name>
<evidence type="ECO:0000313" key="4">
    <source>
        <dbReference type="Proteomes" id="UP001169764"/>
    </source>
</evidence>
<dbReference type="Gene3D" id="2.60.40.10">
    <property type="entry name" value="Immunoglobulins"/>
    <property type="match status" value="1"/>
</dbReference>
<keyword evidence="1" id="KW-0732">Signal</keyword>
<dbReference type="EMBL" id="JAUOTP010000002">
    <property type="protein sequence ID" value="MDO6413636.1"/>
    <property type="molecule type" value="Genomic_DNA"/>
</dbReference>
<dbReference type="SUPFAM" id="SSF54106">
    <property type="entry name" value="LysM domain"/>
    <property type="match status" value="1"/>
</dbReference>
<organism evidence="3 4">
    <name type="scientific">Sphingomonas natans</name>
    <dbReference type="NCBI Taxonomy" id="3063330"/>
    <lineage>
        <taxon>Bacteria</taxon>
        <taxon>Pseudomonadati</taxon>
        <taxon>Pseudomonadota</taxon>
        <taxon>Alphaproteobacteria</taxon>
        <taxon>Sphingomonadales</taxon>
        <taxon>Sphingomonadaceae</taxon>
        <taxon>Sphingomonas</taxon>
    </lineage>
</organism>
<dbReference type="SMART" id="SM00257">
    <property type="entry name" value="LysM"/>
    <property type="match status" value="1"/>
</dbReference>
<dbReference type="Pfam" id="PF04773">
    <property type="entry name" value="FecR"/>
    <property type="match status" value="1"/>
</dbReference>
<evidence type="ECO:0000256" key="1">
    <source>
        <dbReference type="SAM" id="SignalP"/>
    </source>
</evidence>
<dbReference type="Gene3D" id="3.10.350.10">
    <property type="entry name" value="LysM domain"/>
    <property type="match status" value="1"/>
</dbReference>
<dbReference type="PROSITE" id="PS51782">
    <property type="entry name" value="LYSM"/>
    <property type="match status" value="1"/>
</dbReference>
<feature type="chain" id="PRO_5046903176" evidence="1">
    <location>
        <begin position="21"/>
        <end position="358"/>
    </location>
</feature>
<dbReference type="Proteomes" id="UP001169764">
    <property type="component" value="Unassembled WGS sequence"/>
</dbReference>
<protein>
    <submittedName>
        <fullName evidence="3">FecR domain-containing protein</fullName>
    </submittedName>
</protein>
<feature type="signal peptide" evidence="1">
    <location>
        <begin position="1"/>
        <end position="20"/>
    </location>
</feature>
<dbReference type="InterPro" id="IPR006860">
    <property type="entry name" value="FecR"/>
</dbReference>
<dbReference type="Pfam" id="PF01476">
    <property type="entry name" value="LysM"/>
    <property type="match status" value="1"/>
</dbReference>
<gene>
    <name evidence="3" type="ORF">Q4F19_04505</name>
</gene>
<feature type="domain" description="LysM" evidence="2">
    <location>
        <begin position="34"/>
        <end position="81"/>
    </location>
</feature>
<dbReference type="RefSeq" id="WP_303540245.1">
    <property type="nucleotide sequence ID" value="NZ_JAUOTP010000002.1"/>
</dbReference>
<dbReference type="InterPro" id="IPR018392">
    <property type="entry name" value="LysM"/>
</dbReference>